<dbReference type="Gene3D" id="2.60.40.3710">
    <property type="match status" value="1"/>
</dbReference>
<dbReference type="Pfam" id="PF07703">
    <property type="entry name" value="A2M_BRD"/>
    <property type="match status" value="1"/>
</dbReference>
<reference evidence="5 6" key="1">
    <citation type="submission" date="2017-03" db="EMBL/GenBank/DDBJ databases">
        <title>Draft Genome sequence of Marispirochaeta sp. strain JC444.</title>
        <authorList>
            <person name="Shivani Y."/>
            <person name="Subhash Y."/>
            <person name="Sasikala C."/>
            <person name="Ramana C."/>
        </authorList>
    </citation>
    <scope>NUCLEOTIDE SEQUENCE [LARGE SCALE GENOMIC DNA]</scope>
    <source>
        <strain evidence="5 6">JC444</strain>
    </source>
</reference>
<evidence type="ECO:0000256" key="2">
    <source>
        <dbReference type="SAM" id="Phobius"/>
    </source>
</evidence>
<dbReference type="SMART" id="SM01360">
    <property type="entry name" value="A2M"/>
    <property type="match status" value="1"/>
</dbReference>
<dbReference type="OrthoDB" id="9767116at2"/>
<dbReference type="EMBL" id="MWQY01000004">
    <property type="protein sequence ID" value="ORC36892.1"/>
    <property type="molecule type" value="Genomic_DNA"/>
</dbReference>
<name>A0A1Y1S0L1_9SPIO</name>
<feature type="domain" description="Alpha-2-macroglobulin bait region" evidence="3">
    <location>
        <begin position="1033"/>
        <end position="1187"/>
    </location>
</feature>
<dbReference type="InterPro" id="IPR051802">
    <property type="entry name" value="YfhM-like"/>
</dbReference>
<dbReference type="Gene3D" id="1.50.10.20">
    <property type="match status" value="1"/>
</dbReference>
<keyword evidence="2" id="KW-0812">Transmembrane</keyword>
<accession>A0A1Y1S0L1</accession>
<dbReference type="Pfam" id="PF11974">
    <property type="entry name" value="bMG3"/>
    <property type="match status" value="1"/>
</dbReference>
<evidence type="ECO:0008006" key="7">
    <source>
        <dbReference type="Google" id="ProtNLM"/>
    </source>
</evidence>
<organism evidence="5 6">
    <name type="scientific">Marispirochaeta aestuarii</name>
    <dbReference type="NCBI Taxonomy" id="1963862"/>
    <lineage>
        <taxon>Bacteria</taxon>
        <taxon>Pseudomonadati</taxon>
        <taxon>Spirochaetota</taxon>
        <taxon>Spirochaetia</taxon>
        <taxon>Spirochaetales</taxon>
        <taxon>Spirochaetaceae</taxon>
        <taxon>Marispirochaeta</taxon>
    </lineage>
</organism>
<comment type="similarity">
    <text evidence="1">Belongs to the protease inhibitor I39 (alpha-2-macroglobulin) family. Bacterial alpha-2-macroglobulin subfamily.</text>
</comment>
<keyword evidence="6" id="KW-1185">Reference proteome</keyword>
<evidence type="ECO:0000313" key="5">
    <source>
        <dbReference type="EMBL" id="ORC36892.1"/>
    </source>
</evidence>
<dbReference type="InterPro" id="IPR001599">
    <property type="entry name" value="Macroglobln_a2"/>
</dbReference>
<dbReference type="STRING" id="1963862.B4O97_04515"/>
<dbReference type="Pfam" id="PF17973">
    <property type="entry name" value="bMG10"/>
    <property type="match status" value="1"/>
</dbReference>
<dbReference type="InterPro" id="IPR011625">
    <property type="entry name" value="A2M_N_BRD"/>
</dbReference>
<evidence type="ECO:0000256" key="1">
    <source>
        <dbReference type="ARBA" id="ARBA00010556"/>
    </source>
</evidence>
<gene>
    <name evidence="5" type="ORF">B4O97_04515</name>
</gene>
<dbReference type="PANTHER" id="PTHR40094">
    <property type="entry name" value="ALPHA-2-MACROGLOBULIN HOMOLOG"/>
    <property type="match status" value="1"/>
</dbReference>
<dbReference type="InterPro" id="IPR021868">
    <property type="entry name" value="Alpha_2_Macroglob_MG3"/>
</dbReference>
<evidence type="ECO:0000259" key="4">
    <source>
        <dbReference type="SMART" id="SM01360"/>
    </source>
</evidence>
<comment type="caution">
    <text evidence="5">The sequence shown here is derived from an EMBL/GenBank/DDBJ whole genome shotgun (WGS) entry which is preliminary data.</text>
</comment>
<dbReference type="InterPro" id="IPR008930">
    <property type="entry name" value="Terpenoid_cyclase/PrenylTrfase"/>
</dbReference>
<feature type="transmembrane region" description="Helical" evidence="2">
    <location>
        <begin position="27"/>
        <end position="47"/>
    </location>
</feature>
<dbReference type="PANTHER" id="PTHR40094:SF1">
    <property type="entry name" value="UBIQUITIN DOMAIN-CONTAINING PROTEIN"/>
    <property type="match status" value="1"/>
</dbReference>
<dbReference type="InterPro" id="IPR002890">
    <property type="entry name" value="MG2"/>
</dbReference>
<dbReference type="GO" id="GO:0004866">
    <property type="term" value="F:endopeptidase inhibitor activity"/>
    <property type="evidence" value="ECO:0007669"/>
    <property type="project" value="InterPro"/>
</dbReference>
<feature type="domain" description="Alpha-2-macroglobulin" evidence="4">
    <location>
        <begin position="1250"/>
        <end position="1338"/>
    </location>
</feature>
<dbReference type="InterPro" id="IPR041246">
    <property type="entry name" value="Bact_MG10"/>
</dbReference>
<dbReference type="SUPFAM" id="SSF48239">
    <property type="entry name" value="Terpenoid cyclases/Protein prenyltransferases"/>
    <property type="match status" value="1"/>
</dbReference>
<proteinExistence type="inferred from homology"/>
<protein>
    <recommendedName>
        <fullName evidence="7">Alpha-2-macroglobulin</fullName>
    </recommendedName>
</protein>
<keyword evidence="2" id="KW-1133">Transmembrane helix</keyword>
<dbReference type="RefSeq" id="WP_083048737.1">
    <property type="nucleotide sequence ID" value="NZ_MWQY01000004.1"/>
</dbReference>
<dbReference type="Pfam" id="PF01835">
    <property type="entry name" value="MG2"/>
    <property type="match status" value="1"/>
</dbReference>
<sequence length="1952" mass="217496">MNVAILAFEISKNIKGRNKVKMKNIGLILKGFIFPVLSIFFAVSITGCGGAPEVSFSSAVKGGAASEALQLGLKESSLNREGGIVYYDADVKGDEFFSPVETADSLTVTAYGPEGELPVEMKRPDIYVAFNQPMVPLSKLGDPLKTHPHLSIEPPVDGFFRWYGSRLLSFEPSQPFEGQREYRVSLKRGIASLGGKKLDEALEFTFHTEHLDFSQVYAGKPESFGLVDQDDVPPETARHITCEFTWPVNPEYTASFLSVRSGNTEYSFRAERPGEESFDGPAQRLERTLVLTLDRILPEDSDVQVVLKSGAASDEGYLGRTEDSMRSFRTLKPFVFRRMRSYSYTFPGSDKGDANPLFLEFSHPLGETEPEEIAPFISTSLEVDDIADHIEIWDNTIKLNNLPVEYESVYRVDIAPGLRDVHGRSLAAGESLDVEVGPATRYYYFPDTGSRMLEAQFDPKIIYEYQNVFDGLWHISSIDDPYSSFDAKALEPYDFSSLPRNTKHFEVLDLSPYLNPQGFGTVGISWNFGEEKKGKRNSWEQRNLQLQVTDIGITTRIAHNRALVWAASLSTGEPIAGARVELLRNRTALAETLTDQSGLGEISFSEGEYSRFFLVDGRDRLRIRVSNGADRAEFIPNGSHNQYHFGVYSFTRPGSIEEERMEAFIFTDRGLYRKGETVTFRGIDRSWSAGSYSPYQGPYTLEVSEQRYRAEAFHRAEGTSSASGGFYGSFTLPEELEPGQYRIIYRREGHTEEIPFTVAEFRRAAFEVKLQSPERLLYSGDTVNMTGTARFLSGGSLAGGLYHSLWMREPWSYVPPGTSWRDYRFAPRRWGGLQVVEEDRGALDGTGTVLLSRESGGDHIPGLPYRYQAELAVRDQSRQELAARASVLVHPAAFYIGSRFLDGHEGGWSTFVKAGEKVSVEAVFVRPDGAAYSGPRKEIRGELIRRRWQVSRQRGVYDRLNNRYELVEEPVSAFDLEAGKERLEFQITPPEAGEYLLRISAADGEGRRALSEIDFYATGSSYVQWNQPDPGDIELVPDREQYSPGDTARILVKSPLPSGTYLLTVERESIVEERFVELSGSAATIDVPVRGEHIPVVYVALSSHTRRGEAPKSYFDPDLGKPRGLFGIARLRVSPESLALDVSVSQDKKLYRPGDEGRARIRVSSGGVPVEAAEVTLLAVDRGVVDLVDYHVPDPMSFFYAEHKFPLGVLGADSRSLLINPVTYEVRDLQGGDGDDEGKLERRKDFSPLAVFEPVLVTGPDGYAEAVFTLPDTLTTYRVTAVAVKGNRFGLKEEELAVRNPITMRAALPRKLRMRDTAEAGVVLTNLSAEVQEIDLACTSPEPEIRVHGESRKSLSLGPGESREVTFTLLAEESGEAKLEFTLRSGVLSEILESTLTVDKPLVRESFTIAGTLDESDTAQEALLVPSSIAPGYGSISLRLSPNPLGPLKDLVERLLETDYEILEGEMFRVLPHLVLKDKLEFFNTVHDSREVEKFFTMLKGYQNRDGGFGYRPGSEYSSAWLSVRLAHYLALARVGDFDVQEPDTDRLMAYLKGLYGNGTLSDFTRLYSLYVRSLLRDRPEEELKDALSRGDALGISGYALLALSFNEIGRPDKGGEILERVRKFLKLGTRSLDITETYEKRFYFDSELTALSLLQMALHSLDDPASLLTRVQNTLIQRQRYGRWGTLNDNTWVLISFAESFRDFIESSGELNAEVSLQGQTILSASSENPDPVSAELPLFEEPAASLPRDTVLPLSFNRSGSSPVFYSGTISYGLPAEAALPRDEGFSVYTSMESLDGKKVTTLAAGETYRVRVTVSSARDRSMALLRVPVPSGCEIVDANLISTRSYAEEGGADGGSFQRETVYGEEITVLDEGYYYPDLMIFRSLAPERKILDNEARCYFRHFYAGQQKLDFLVRATGKGIFPTPPAEIRGIYEEEVFGRGAGRLVIIE</sequence>
<evidence type="ECO:0000259" key="3">
    <source>
        <dbReference type="SMART" id="SM01359"/>
    </source>
</evidence>
<keyword evidence="2" id="KW-0472">Membrane</keyword>
<dbReference type="Pfam" id="PF00207">
    <property type="entry name" value="A2M"/>
    <property type="match status" value="1"/>
</dbReference>
<evidence type="ECO:0000313" key="6">
    <source>
        <dbReference type="Proteomes" id="UP000192343"/>
    </source>
</evidence>
<dbReference type="SMART" id="SM01359">
    <property type="entry name" value="A2M_N_2"/>
    <property type="match status" value="1"/>
</dbReference>
<dbReference type="Proteomes" id="UP000192343">
    <property type="component" value="Unassembled WGS sequence"/>
</dbReference>
<dbReference type="Gene3D" id="2.60.40.1930">
    <property type="match status" value="1"/>
</dbReference>